<organism evidence="2 3">
    <name type="scientific">Streptomyces phaeofaciens</name>
    <dbReference type="NCBI Taxonomy" id="68254"/>
    <lineage>
        <taxon>Bacteria</taxon>
        <taxon>Bacillati</taxon>
        <taxon>Actinomycetota</taxon>
        <taxon>Actinomycetes</taxon>
        <taxon>Kitasatosporales</taxon>
        <taxon>Streptomycetaceae</taxon>
        <taxon>Streptomyces</taxon>
    </lineage>
</organism>
<proteinExistence type="predicted"/>
<gene>
    <name evidence="2" type="ORF">GCM10010226_42420</name>
</gene>
<feature type="region of interest" description="Disordered" evidence="1">
    <location>
        <begin position="53"/>
        <end position="75"/>
    </location>
</feature>
<accession>A0A918LVP8</accession>
<protein>
    <submittedName>
        <fullName evidence="2">Uncharacterized protein</fullName>
    </submittedName>
</protein>
<keyword evidence="3" id="KW-1185">Reference proteome</keyword>
<dbReference type="AlphaFoldDB" id="A0A918LVP8"/>
<reference evidence="2" key="2">
    <citation type="submission" date="2020-09" db="EMBL/GenBank/DDBJ databases">
        <authorList>
            <person name="Sun Q."/>
            <person name="Ohkuma M."/>
        </authorList>
    </citation>
    <scope>NUCLEOTIDE SEQUENCE</scope>
    <source>
        <strain evidence="2">JCM 4125</strain>
    </source>
</reference>
<evidence type="ECO:0000256" key="1">
    <source>
        <dbReference type="SAM" id="MobiDB-lite"/>
    </source>
</evidence>
<sequence>MTERIPDNEMGLTSIHVGDTEQVAALIKEMRAMVGRLSRETRELRDEVIKLRAAASPAGQPSAPRPHAEVPDDQR</sequence>
<reference evidence="2" key="1">
    <citation type="journal article" date="2014" name="Int. J. Syst. Evol. Microbiol.">
        <title>Complete genome sequence of Corynebacterium casei LMG S-19264T (=DSM 44701T), isolated from a smear-ripened cheese.</title>
        <authorList>
            <consortium name="US DOE Joint Genome Institute (JGI-PGF)"/>
            <person name="Walter F."/>
            <person name="Albersmeier A."/>
            <person name="Kalinowski J."/>
            <person name="Ruckert C."/>
        </authorList>
    </citation>
    <scope>NUCLEOTIDE SEQUENCE</scope>
    <source>
        <strain evidence="2">JCM 4125</strain>
    </source>
</reference>
<feature type="compositionally biased region" description="Basic and acidic residues" evidence="1">
    <location>
        <begin position="66"/>
        <end position="75"/>
    </location>
</feature>
<comment type="caution">
    <text evidence="2">The sequence shown here is derived from an EMBL/GenBank/DDBJ whole genome shotgun (WGS) entry which is preliminary data.</text>
</comment>
<dbReference type="Proteomes" id="UP000646776">
    <property type="component" value="Unassembled WGS sequence"/>
</dbReference>
<evidence type="ECO:0000313" key="2">
    <source>
        <dbReference type="EMBL" id="GGT60449.1"/>
    </source>
</evidence>
<dbReference type="EMBL" id="BMSA01000012">
    <property type="protein sequence ID" value="GGT60449.1"/>
    <property type="molecule type" value="Genomic_DNA"/>
</dbReference>
<feature type="compositionally biased region" description="Low complexity" evidence="1">
    <location>
        <begin position="53"/>
        <end position="62"/>
    </location>
</feature>
<name>A0A918LVP8_9ACTN</name>
<evidence type="ECO:0000313" key="3">
    <source>
        <dbReference type="Proteomes" id="UP000646776"/>
    </source>
</evidence>